<reference evidence="2" key="1">
    <citation type="journal article" date="2015" name="PLoS Genet.">
        <title>Genome Sequence and Transcriptome Analyses of Chrysochromulina tobin: Metabolic Tools for Enhanced Algal Fitness in the Prominent Order Prymnesiales (Haptophyceae).</title>
        <authorList>
            <person name="Hovde B.T."/>
            <person name="Deodato C.R."/>
            <person name="Hunsperger H.M."/>
            <person name="Ryken S.A."/>
            <person name="Yost W."/>
            <person name="Jha R.K."/>
            <person name="Patterson J."/>
            <person name="Monnat R.J. Jr."/>
            <person name="Barlow S.B."/>
            <person name="Starkenburg S.R."/>
            <person name="Cattolico R.A."/>
        </authorList>
    </citation>
    <scope>NUCLEOTIDE SEQUENCE</scope>
    <source>
        <strain evidence="2">CCMP291</strain>
    </source>
</reference>
<protein>
    <submittedName>
        <fullName evidence="1">Uncharacterized protein</fullName>
    </submittedName>
</protein>
<sequence>MLPAVRAWEWDLRPWALGRPAVPTVPSSFEGARPATSIDVGRLEREMRPGGDLEHYPDRAILQQLKDGVSDDVPPMTGSFLCGPHTGALQHVELATSKLNAVVEGGWGSAHGNLPYWPMRSDPYGIADETARAGKPKFRLTNDHSWPPAPRGEFASGVIGDATARLQSLNGSMDRSSWPEARLPRVHQVAEAAAVLQTAGARVTAAAVDVVAYYKQFGRQSREWHRNCAVTRDGFIVDERCCFGSAADATKCARASSLLVHRARRALQRFDAAHPSRDPTVVEWLRQRRAAGEALGCSDVEVDERWACLHALGMYIDDAGLVSIDDAVFDRSGAPVMRNGVQLTRAWAHFEILKASLAEMGLETTKEQPPSSVLTLLGVEIDLDTRRMRVSDDKRVKYAERASTVAALTVVGRDEFLGLLGRLNFAATFYPRGRQWLHAPWRAVRAQYRTAADQVVISKAVREQLRLWVAELGKPDHEGVPIGAAEAFPAAASPEVSAIYADAALECAGAGFCAWTVDGDELLYVQGEWSSAERESYLICDLELAASTFGLVALASETRRSFVYSFTDNVVAMAAMRTAAPRTEMMQALCGARSAWLLHHGVAEAVERITSKANLWADLGSRGRLASMLEQARSLGLRPRRVDVPAEWRDMLAAGAVGTGG</sequence>
<proteinExistence type="predicted"/>
<accession>A0A0M0JYE9</accession>
<evidence type="ECO:0000313" key="1">
    <source>
        <dbReference type="EMBL" id="KOO31153.1"/>
    </source>
</evidence>
<gene>
    <name evidence="1" type="ORF">Ctob_016435</name>
</gene>
<dbReference type="PANTHER" id="PTHR33050:SF7">
    <property type="entry name" value="RIBONUCLEASE H"/>
    <property type="match status" value="1"/>
</dbReference>
<dbReference type="AlphaFoldDB" id="A0A0M0JYE9"/>
<keyword evidence="2" id="KW-1185">Reference proteome</keyword>
<dbReference type="Proteomes" id="UP000037460">
    <property type="component" value="Unassembled WGS sequence"/>
</dbReference>
<name>A0A0M0JYE9_9EUKA</name>
<dbReference type="PANTHER" id="PTHR33050">
    <property type="entry name" value="REVERSE TRANSCRIPTASE DOMAIN-CONTAINING PROTEIN"/>
    <property type="match status" value="1"/>
</dbReference>
<evidence type="ECO:0000313" key="2">
    <source>
        <dbReference type="Proteomes" id="UP000037460"/>
    </source>
</evidence>
<feature type="non-terminal residue" evidence="1">
    <location>
        <position position="661"/>
    </location>
</feature>
<dbReference type="EMBL" id="JWZX01002076">
    <property type="protein sequence ID" value="KOO31153.1"/>
    <property type="molecule type" value="Genomic_DNA"/>
</dbReference>
<comment type="caution">
    <text evidence="1">The sequence shown here is derived from an EMBL/GenBank/DDBJ whole genome shotgun (WGS) entry which is preliminary data.</text>
</comment>
<dbReference type="InterPro" id="IPR052055">
    <property type="entry name" value="Hepadnavirus_pol/RT"/>
</dbReference>
<organism evidence="1 2">
    <name type="scientific">Chrysochromulina tobinii</name>
    <dbReference type="NCBI Taxonomy" id="1460289"/>
    <lineage>
        <taxon>Eukaryota</taxon>
        <taxon>Haptista</taxon>
        <taxon>Haptophyta</taxon>
        <taxon>Prymnesiophyceae</taxon>
        <taxon>Prymnesiales</taxon>
        <taxon>Chrysochromulinaceae</taxon>
        <taxon>Chrysochromulina</taxon>
    </lineage>
</organism>